<protein>
    <submittedName>
        <fullName evidence="2">Uncharacterized protein</fullName>
    </submittedName>
</protein>
<dbReference type="KEGG" id="aup:AsAng_0033620"/>
<dbReference type="AlphaFoldDB" id="A0A915YGF9"/>
<proteinExistence type="predicted"/>
<evidence type="ECO:0000313" key="2">
    <source>
        <dbReference type="EMBL" id="BDS12638.1"/>
    </source>
</evidence>
<gene>
    <name evidence="2" type="ORF">AsAng_0033620</name>
</gene>
<evidence type="ECO:0000313" key="3">
    <source>
        <dbReference type="Proteomes" id="UP001060919"/>
    </source>
</evidence>
<evidence type="ECO:0000256" key="1">
    <source>
        <dbReference type="SAM" id="SignalP"/>
    </source>
</evidence>
<name>A0A915YGF9_9BACT</name>
<reference evidence="2" key="1">
    <citation type="submission" date="2022-09" db="EMBL/GenBank/DDBJ databases">
        <title>Aureispira anguillicida sp. nov., isolated from Leptocephalus of Japanese eel Anguilla japonica.</title>
        <authorList>
            <person name="Yuasa K."/>
            <person name="Mekata T."/>
            <person name="Ikunari K."/>
        </authorList>
    </citation>
    <scope>NUCLEOTIDE SEQUENCE</scope>
    <source>
        <strain evidence="2">EL160426</strain>
    </source>
</reference>
<keyword evidence="3" id="KW-1185">Reference proteome</keyword>
<sequence>MKKITALLFFLLSLMSQLLSQNNVGIGTNSPDSSAILELEATNKGLLIPRMSTLQRLAISSPANGLMILDTTLQRFTYYDAITQNWMLIDVVGGDPHNSLDQAYDQGGAGAGKKILVDAGAVELEGNGTADNLDISNAGNKTGIKIHQVGTGSGIKISNTPNVPNTNDLIYSSSNGSSNTNIRLDGGRAGHFKNTHSGNNKPTLEAKTLGTGHAVLGLIDSLPATTDPIPVAGVAGVSLTNRHRNGVTGLSRDQNGVWGKTLDTINWNSDPTTTFNAGVMGVGADGFGSTTGTSDPFIGVTGMAQKGTGILGLNIGEGPGIIGISKATSSPTEAGIWGMILDTNWTDHSSEYPLYGSPSTPKGQIAILGQTNTNPAIWGESKGNIGVIGTTGKKRGKADLPTLKAGILGNATETDDMAAFFRTEGATLYPTIFTLSNSSESALKISNKGTGIGIHIAQQDPDPALGVAAPNATHALFAENHGMGIAAELKNEHPMNPSPVFISSTLGLGSTALFHTLKNAGNTEPTVAILNNSNGAGALILIEDSTASPSNPAPALHTKTNGLGTSACFEILNTHTTPGKENIEPAMSAYTKGMGNAGRFKLDNPSNAAAAVFVEQEGIGHGLDIESSNGAAESLVHIEQSGTGSGTTKGSVAHFELSNTTSSPTSEAVLITSNNPNPVTMPSSVLAIGTTPPAVHAALRVHPASSSHMAATFEGHAEVAGKLVVGGEILCPSVKIGALSVIGGMTAGGGISSTGPVTGTFKAFRIDHPLDPQNKYMYHASIESDEFMNIYSGKITTNHQGLATIKLPNWMTTLNRDFRYQLTVLGKTFSKAIVWEEMDEAGQFIIKTELPNVQVSWQVSGIRQDVYARENPLQVEVEKEKTMKGKLIYQPKLN</sequence>
<organism evidence="2 3">
    <name type="scientific">Aureispira anguillae</name>
    <dbReference type="NCBI Taxonomy" id="2864201"/>
    <lineage>
        <taxon>Bacteria</taxon>
        <taxon>Pseudomonadati</taxon>
        <taxon>Bacteroidota</taxon>
        <taxon>Saprospiria</taxon>
        <taxon>Saprospirales</taxon>
        <taxon>Saprospiraceae</taxon>
        <taxon>Aureispira</taxon>
    </lineage>
</organism>
<dbReference type="RefSeq" id="WP_264788002.1">
    <property type="nucleotide sequence ID" value="NZ_AP026867.1"/>
</dbReference>
<dbReference type="Proteomes" id="UP001060919">
    <property type="component" value="Chromosome"/>
</dbReference>
<feature type="signal peptide" evidence="1">
    <location>
        <begin position="1"/>
        <end position="20"/>
    </location>
</feature>
<accession>A0A915YGF9</accession>
<feature type="chain" id="PRO_5037435448" evidence="1">
    <location>
        <begin position="21"/>
        <end position="894"/>
    </location>
</feature>
<dbReference type="EMBL" id="AP026867">
    <property type="protein sequence ID" value="BDS12638.1"/>
    <property type="molecule type" value="Genomic_DNA"/>
</dbReference>
<keyword evidence="1" id="KW-0732">Signal</keyword>